<evidence type="ECO:0000256" key="1">
    <source>
        <dbReference type="SAM" id="MobiDB-lite"/>
    </source>
</evidence>
<comment type="caution">
    <text evidence="2">The sequence shown here is derived from an EMBL/GenBank/DDBJ whole genome shotgun (WGS) entry which is preliminary data.</text>
</comment>
<feature type="region of interest" description="Disordered" evidence="1">
    <location>
        <begin position="41"/>
        <end position="60"/>
    </location>
</feature>
<name>A0A943D7A4_9FIRM</name>
<dbReference type="AlphaFoldDB" id="A0A943D7A4"/>
<organism evidence="2 3">
    <name type="scientific">Subdoligranulum variabile</name>
    <dbReference type="NCBI Taxonomy" id="214851"/>
    <lineage>
        <taxon>Bacteria</taxon>
        <taxon>Bacillati</taxon>
        <taxon>Bacillota</taxon>
        <taxon>Clostridia</taxon>
        <taxon>Eubacteriales</taxon>
        <taxon>Oscillospiraceae</taxon>
        <taxon>Subdoligranulum</taxon>
    </lineage>
</organism>
<evidence type="ECO:0000313" key="3">
    <source>
        <dbReference type="Proteomes" id="UP000759273"/>
    </source>
</evidence>
<sequence>MLVVTVLVDGSDQDALGTKEAICNLLERFGGVRAYKVREVKKPPAEQPEQLSFTKRKPSS</sequence>
<protein>
    <submittedName>
        <fullName evidence="2">Uncharacterized protein</fullName>
    </submittedName>
</protein>
<proteinExistence type="predicted"/>
<evidence type="ECO:0000313" key="2">
    <source>
        <dbReference type="EMBL" id="MBS5331322.1"/>
    </source>
</evidence>
<reference evidence="2" key="1">
    <citation type="submission" date="2021-02" db="EMBL/GenBank/DDBJ databases">
        <title>Infant gut strain persistence is associated with maternal origin, phylogeny, and functional potential including surface adhesion and iron acquisition.</title>
        <authorList>
            <person name="Lou Y.C."/>
        </authorList>
    </citation>
    <scope>NUCLEOTIDE SEQUENCE</scope>
    <source>
        <strain evidence="2">L3_101_000M1_dasL3_101_000M1_concoct_87</strain>
    </source>
</reference>
<accession>A0A943D7A4</accession>
<dbReference type="Proteomes" id="UP000759273">
    <property type="component" value="Unassembled WGS sequence"/>
</dbReference>
<dbReference type="EMBL" id="JAGZGG010000003">
    <property type="protein sequence ID" value="MBS5331322.1"/>
    <property type="molecule type" value="Genomic_DNA"/>
</dbReference>
<gene>
    <name evidence="2" type="ORF">KHY36_02180</name>
</gene>